<keyword evidence="3" id="KW-1003">Cell membrane</keyword>
<comment type="subcellular location">
    <subcellularLocation>
        <location evidence="1 7">Cell membrane</location>
        <topology evidence="1 7">Multi-pass membrane protein</topology>
    </subcellularLocation>
</comment>
<dbReference type="Pfam" id="PF00528">
    <property type="entry name" value="BPD_transp_1"/>
    <property type="match status" value="1"/>
</dbReference>
<feature type="transmembrane region" description="Helical" evidence="7">
    <location>
        <begin position="47"/>
        <end position="68"/>
    </location>
</feature>
<dbReference type="GO" id="GO:0005886">
    <property type="term" value="C:plasma membrane"/>
    <property type="evidence" value="ECO:0007669"/>
    <property type="project" value="UniProtKB-SubCell"/>
</dbReference>
<name>A0A271J190_9BACT</name>
<accession>A0A271J190</accession>
<evidence type="ECO:0000313" key="9">
    <source>
        <dbReference type="EMBL" id="PAP77291.1"/>
    </source>
</evidence>
<keyword evidence="2 7" id="KW-0813">Transport</keyword>
<feature type="domain" description="ABC transmembrane type-1" evidence="8">
    <location>
        <begin position="9"/>
        <end position="196"/>
    </location>
</feature>
<evidence type="ECO:0000259" key="8">
    <source>
        <dbReference type="PROSITE" id="PS50928"/>
    </source>
</evidence>
<reference evidence="9 10" key="1">
    <citation type="submission" date="2016-11" db="EMBL/GenBank/DDBJ databases">
        <title>Study of marine rhodopsin-containing bacteria.</title>
        <authorList>
            <person name="Yoshizawa S."/>
            <person name="Kumagai Y."/>
            <person name="Kogure K."/>
        </authorList>
    </citation>
    <scope>NUCLEOTIDE SEQUENCE [LARGE SCALE GENOMIC DNA]</scope>
    <source>
        <strain evidence="9 10">SAORIC-28</strain>
    </source>
</reference>
<feature type="transmembrane region" description="Helical" evidence="7">
    <location>
        <begin position="120"/>
        <end position="142"/>
    </location>
</feature>
<evidence type="ECO:0000313" key="10">
    <source>
        <dbReference type="Proteomes" id="UP000216339"/>
    </source>
</evidence>
<dbReference type="CDD" id="cd06261">
    <property type="entry name" value="TM_PBP2"/>
    <property type="match status" value="1"/>
</dbReference>
<dbReference type="Proteomes" id="UP000216339">
    <property type="component" value="Unassembled WGS sequence"/>
</dbReference>
<dbReference type="EMBL" id="MQWD01000001">
    <property type="protein sequence ID" value="PAP77291.1"/>
    <property type="molecule type" value="Genomic_DNA"/>
</dbReference>
<protein>
    <recommendedName>
        <fullName evidence="8">ABC transmembrane type-1 domain-containing protein</fullName>
    </recommendedName>
</protein>
<comment type="similarity">
    <text evidence="7">Belongs to the binding-protein-dependent transport system permease family.</text>
</comment>
<sequence>MTPADWDAVVISVRVAVGATVLAAGPSLALGWWLAHRRGPWASVVEFVVLLPLVLPPVVTGYALLLVLPRGVAFTWGAGVIAAAIVGLPLFVQLARAGFEAIDRDLLDAARVDGAGRWAVARAVVAPLAAPAVAAGAALHFARALGEFGATLVVAGNLPGRTQTVPLALFSRLNQIGGEAASIRLAVVAIVLAAVSLGLSRVLLRRWTIGAAP</sequence>
<dbReference type="OrthoDB" id="9807047at2"/>
<dbReference type="GO" id="GO:0055085">
    <property type="term" value="P:transmembrane transport"/>
    <property type="evidence" value="ECO:0007669"/>
    <property type="project" value="InterPro"/>
</dbReference>
<evidence type="ECO:0000256" key="7">
    <source>
        <dbReference type="RuleBase" id="RU363032"/>
    </source>
</evidence>
<evidence type="ECO:0000256" key="3">
    <source>
        <dbReference type="ARBA" id="ARBA00022475"/>
    </source>
</evidence>
<keyword evidence="6 7" id="KW-0472">Membrane</keyword>
<dbReference type="PANTHER" id="PTHR30183">
    <property type="entry name" value="MOLYBDENUM TRANSPORT SYSTEM PERMEASE PROTEIN MODB"/>
    <property type="match status" value="1"/>
</dbReference>
<evidence type="ECO:0000256" key="5">
    <source>
        <dbReference type="ARBA" id="ARBA00022989"/>
    </source>
</evidence>
<evidence type="ECO:0000256" key="4">
    <source>
        <dbReference type="ARBA" id="ARBA00022692"/>
    </source>
</evidence>
<feature type="transmembrane region" description="Helical" evidence="7">
    <location>
        <begin position="74"/>
        <end position="99"/>
    </location>
</feature>
<comment type="caution">
    <text evidence="9">The sequence shown here is derived from an EMBL/GenBank/DDBJ whole genome shotgun (WGS) entry which is preliminary data.</text>
</comment>
<keyword evidence="4 7" id="KW-0812">Transmembrane</keyword>
<dbReference type="PROSITE" id="PS50928">
    <property type="entry name" value="ABC_TM1"/>
    <property type="match status" value="1"/>
</dbReference>
<proteinExistence type="inferred from homology"/>
<evidence type="ECO:0000256" key="2">
    <source>
        <dbReference type="ARBA" id="ARBA00022448"/>
    </source>
</evidence>
<evidence type="ECO:0000256" key="6">
    <source>
        <dbReference type="ARBA" id="ARBA00023136"/>
    </source>
</evidence>
<dbReference type="Gene3D" id="1.10.3720.10">
    <property type="entry name" value="MetI-like"/>
    <property type="match status" value="1"/>
</dbReference>
<keyword evidence="5 7" id="KW-1133">Transmembrane helix</keyword>
<dbReference type="InterPro" id="IPR000515">
    <property type="entry name" value="MetI-like"/>
</dbReference>
<dbReference type="RefSeq" id="WP_095510957.1">
    <property type="nucleotide sequence ID" value="NZ_MQWD01000001.1"/>
</dbReference>
<dbReference type="InterPro" id="IPR035906">
    <property type="entry name" value="MetI-like_sf"/>
</dbReference>
<feature type="transmembrane region" description="Helical" evidence="7">
    <location>
        <begin position="181"/>
        <end position="204"/>
    </location>
</feature>
<dbReference type="PANTHER" id="PTHR30183:SF3">
    <property type="entry name" value="MOLYBDENUM TRANSPORT SYSTEM PERMEASE PROTEIN MODB"/>
    <property type="match status" value="1"/>
</dbReference>
<organism evidence="9 10">
    <name type="scientific">Rubrivirga marina</name>
    <dbReference type="NCBI Taxonomy" id="1196024"/>
    <lineage>
        <taxon>Bacteria</taxon>
        <taxon>Pseudomonadati</taxon>
        <taxon>Rhodothermota</taxon>
        <taxon>Rhodothermia</taxon>
        <taxon>Rhodothermales</taxon>
        <taxon>Rubricoccaceae</taxon>
        <taxon>Rubrivirga</taxon>
    </lineage>
</organism>
<evidence type="ECO:0000256" key="1">
    <source>
        <dbReference type="ARBA" id="ARBA00004651"/>
    </source>
</evidence>
<dbReference type="AlphaFoldDB" id="A0A271J190"/>
<gene>
    <name evidence="9" type="ORF">BSZ37_13025</name>
</gene>
<feature type="transmembrane region" description="Helical" evidence="7">
    <location>
        <begin position="15"/>
        <end position="35"/>
    </location>
</feature>
<keyword evidence="10" id="KW-1185">Reference proteome</keyword>
<dbReference type="SUPFAM" id="SSF161098">
    <property type="entry name" value="MetI-like"/>
    <property type="match status" value="1"/>
</dbReference>